<keyword evidence="2" id="KW-1185">Reference proteome</keyword>
<dbReference type="Proteomes" id="UP000029453">
    <property type="component" value="Unassembled WGS sequence"/>
</dbReference>
<proteinExistence type="predicted"/>
<protein>
    <submittedName>
        <fullName evidence="1">Uncharacterized protein</fullName>
    </submittedName>
</protein>
<evidence type="ECO:0000313" key="1">
    <source>
        <dbReference type="EMBL" id="GAC43880.1"/>
    </source>
</evidence>
<dbReference type="AlphaFoldDB" id="M9LKM1"/>
<accession>M9LKM1</accession>
<sequence length="33" mass="3761">NSAIESIFTGEKEIDVALQEASQKLEQVMHDHY</sequence>
<gene>
    <name evidence="1" type="ORF">PPOP_3280</name>
</gene>
<evidence type="ECO:0000313" key="2">
    <source>
        <dbReference type="Proteomes" id="UP000029453"/>
    </source>
</evidence>
<organism evidence="1 2">
    <name type="scientific">Paenibacillus popilliae ATCC 14706</name>
    <dbReference type="NCBI Taxonomy" id="1212764"/>
    <lineage>
        <taxon>Bacteria</taxon>
        <taxon>Bacillati</taxon>
        <taxon>Bacillota</taxon>
        <taxon>Bacilli</taxon>
        <taxon>Bacillales</taxon>
        <taxon>Paenibacillaceae</taxon>
        <taxon>Paenibacillus</taxon>
    </lineage>
</organism>
<feature type="non-terminal residue" evidence="1">
    <location>
        <position position="1"/>
    </location>
</feature>
<dbReference type="EMBL" id="BALG01000269">
    <property type="protein sequence ID" value="GAC43880.1"/>
    <property type="molecule type" value="Genomic_DNA"/>
</dbReference>
<reference evidence="1 2" key="1">
    <citation type="submission" date="2012-10" db="EMBL/GenBank/DDBJ databases">
        <title>Draft Genome Sequence of Paenibacillus popilliae ATCC 14706T.</title>
        <authorList>
            <person name="Iiyama K."/>
            <person name="Mori K."/>
            <person name="Mon H."/>
            <person name="Chieda Y."/>
            <person name="Lee J.M."/>
            <person name="Kusakabe T."/>
            <person name="Tashiro K."/>
            <person name="Asano S."/>
            <person name="Yasunaga-Aoki C."/>
            <person name="Shimizu S."/>
        </authorList>
    </citation>
    <scope>NUCLEOTIDE SEQUENCE [LARGE SCALE GENOMIC DNA]</scope>
    <source>
        <strain evidence="1 2">ATCC 14706</strain>
    </source>
</reference>
<name>M9LKM1_PAEPP</name>
<comment type="caution">
    <text evidence="1">The sequence shown here is derived from an EMBL/GenBank/DDBJ whole genome shotgun (WGS) entry which is preliminary data.</text>
</comment>